<comment type="caution">
    <text evidence="2">The sequence shown here is derived from an EMBL/GenBank/DDBJ whole genome shotgun (WGS) entry which is preliminary data.</text>
</comment>
<dbReference type="Proteomes" id="UP001148018">
    <property type="component" value="Unassembled WGS sequence"/>
</dbReference>
<feature type="transmembrane region" description="Helical" evidence="1">
    <location>
        <begin position="27"/>
        <end position="44"/>
    </location>
</feature>
<evidence type="ECO:0000313" key="3">
    <source>
        <dbReference type="Proteomes" id="UP001148018"/>
    </source>
</evidence>
<keyword evidence="1" id="KW-1133">Transmembrane helix</keyword>
<accession>A0A9Q0DV33</accession>
<organism evidence="2 3">
    <name type="scientific">Muraenolepis orangiensis</name>
    <name type="common">Patagonian moray cod</name>
    <dbReference type="NCBI Taxonomy" id="630683"/>
    <lineage>
        <taxon>Eukaryota</taxon>
        <taxon>Metazoa</taxon>
        <taxon>Chordata</taxon>
        <taxon>Craniata</taxon>
        <taxon>Vertebrata</taxon>
        <taxon>Euteleostomi</taxon>
        <taxon>Actinopterygii</taxon>
        <taxon>Neopterygii</taxon>
        <taxon>Teleostei</taxon>
        <taxon>Neoteleostei</taxon>
        <taxon>Acanthomorphata</taxon>
        <taxon>Zeiogadaria</taxon>
        <taxon>Gadariae</taxon>
        <taxon>Gadiformes</taxon>
        <taxon>Muraenolepidoidei</taxon>
        <taxon>Muraenolepididae</taxon>
        <taxon>Muraenolepis</taxon>
    </lineage>
</organism>
<keyword evidence="1" id="KW-0812">Transmembrane</keyword>
<dbReference type="EMBL" id="JANIIK010000112">
    <property type="protein sequence ID" value="KAJ3594241.1"/>
    <property type="molecule type" value="Genomic_DNA"/>
</dbReference>
<dbReference type="OrthoDB" id="6252479at2759"/>
<protein>
    <submittedName>
        <fullName evidence="2">Uncharacterized protein</fullName>
    </submittedName>
</protein>
<gene>
    <name evidence="2" type="ORF">NHX12_006572</name>
</gene>
<evidence type="ECO:0000256" key="1">
    <source>
        <dbReference type="SAM" id="Phobius"/>
    </source>
</evidence>
<keyword evidence="1" id="KW-0472">Membrane</keyword>
<sequence length="142" mass="15943">MEIYNKKDYSRSRVRGHMSVQPTNEPGVIWTVLLVSILVASAFGKERKHVRFIQGHVFENSAFGSRINGLSIPLNRLNLQGLYGGNTTRGDLAPSSHFKLFGDGSIKFHVVAHHQRGDVLLKTSVVLDREERAEYLLGLRLC</sequence>
<evidence type="ECO:0000313" key="2">
    <source>
        <dbReference type="EMBL" id="KAJ3594241.1"/>
    </source>
</evidence>
<proteinExistence type="predicted"/>
<keyword evidence="3" id="KW-1185">Reference proteome</keyword>
<dbReference type="AlphaFoldDB" id="A0A9Q0DV33"/>
<reference evidence="2" key="1">
    <citation type="submission" date="2022-07" db="EMBL/GenBank/DDBJ databases">
        <title>Chromosome-level genome of Muraenolepis orangiensis.</title>
        <authorList>
            <person name="Kim J."/>
        </authorList>
    </citation>
    <scope>NUCLEOTIDE SEQUENCE</scope>
    <source>
        <strain evidence="2">KU_S4_2022</strain>
        <tissue evidence="2">Muscle</tissue>
    </source>
</reference>
<name>A0A9Q0DV33_9TELE</name>